<dbReference type="Gramene" id="PVH39519">
    <property type="protein sequence ID" value="PVH39519"/>
    <property type="gene ID" value="PAHAL_5G526000"/>
</dbReference>
<dbReference type="AlphaFoldDB" id="A0A2T8IPF1"/>
<protein>
    <submittedName>
        <fullName evidence="2">Uncharacterized protein</fullName>
    </submittedName>
</protein>
<dbReference type="EMBL" id="CM008050">
    <property type="protein sequence ID" value="PVH39519.1"/>
    <property type="molecule type" value="Genomic_DNA"/>
</dbReference>
<name>A0A2T8IPF1_9POAL</name>
<feature type="compositionally biased region" description="Acidic residues" evidence="1">
    <location>
        <begin position="52"/>
        <end position="67"/>
    </location>
</feature>
<dbReference type="Proteomes" id="UP000243499">
    <property type="component" value="Chromosome 5"/>
</dbReference>
<evidence type="ECO:0000256" key="1">
    <source>
        <dbReference type="SAM" id="MobiDB-lite"/>
    </source>
</evidence>
<reference evidence="2" key="1">
    <citation type="submission" date="2018-04" db="EMBL/GenBank/DDBJ databases">
        <title>WGS assembly of Panicum hallii.</title>
        <authorList>
            <person name="Lovell J."/>
            <person name="Jenkins J."/>
            <person name="Lowry D."/>
            <person name="Mamidi S."/>
            <person name="Sreedasyam A."/>
            <person name="Weng X."/>
            <person name="Barry K."/>
            <person name="Bonette J."/>
            <person name="Campitelli B."/>
            <person name="Daum C."/>
            <person name="Gordon S."/>
            <person name="Gould B."/>
            <person name="Lipzen A."/>
            <person name="Macqueen A."/>
            <person name="Palacio-Mejia J."/>
            <person name="Plott C."/>
            <person name="Shakirov E."/>
            <person name="Shu S."/>
            <person name="Yoshinaga Y."/>
            <person name="Zane M."/>
            <person name="Rokhsar D."/>
            <person name="Grimwood J."/>
            <person name="Schmutz J."/>
            <person name="Juenger T."/>
        </authorList>
    </citation>
    <scope>NUCLEOTIDE SEQUENCE [LARGE SCALE GENOMIC DNA]</scope>
    <source>
        <strain evidence="2">FIL2</strain>
    </source>
</reference>
<sequence length="115" mass="12396">MIHQHLATVVFSLAWNIRSHYSLVFSNVEQSLTTMINHAIRGGGGGGGGGKEEEEDDDNDDDDDGGDGGDKDEEKTEELPSIQSRRGSGRMQLPVHGYLSCAAMMDVLLHLHGCA</sequence>
<feature type="region of interest" description="Disordered" evidence="1">
    <location>
        <begin position="39"/>
        <end position="89"/>
    </location>
</feature>
<organism evidence="2">
    <name type="scientific">Panicum hallii</name>
    <dbReference type="NCBI Taxonomy" id="206008"/>
    <lineage>
        <taxon>Eukaryota</taxon>
        <taxon>Viridiplantae</taxon>
        <taxon>Streptophyta</taxon>
        <taxon>Embryophyta</taxon>
        <taxon>Tracheophyta</taxon>
        <taxon>Spermatophyta</taxon>
        <taxon>Magnoliopsida</taxon>
        <taxon>Liliopsida</taxon>
        <taxon>Poales</taxon>
        <taxon>Poaceae</taxon>
        <taxon>PACMAD clade</taxon>
        <taxon>Panicoideae</taxon>
        <taxon>Panicodae</taxon>
        <taxon>Paniceae</taxon>
        <taxon>Panicinae</taxon>
        <taxon>Panicum</taxon>
        <taxon>Panicum sect. Panicum</taxon>
    </lineage>
</organism>
<accession>A0A2T8IPF1</accession>
<gene>
    <name evidence="2" type="ORF">PAHAL_5G526000</name>
</gene>
<feature type="compositionally biased region" description="Basic and acidic residues" evidence="1">
    <location>
        <begin position="68"/>
        <end position="78"/>
    </location>
</feature>
<evidence type="ECO:0000313" key="2">
    <source>
        <dbReference type="EMBL" id="PVH39519.1"/>
    </source>
</evidence>
<proteinExistence type="predicted"/>